<accession>A0A7J6NFL2</accession>
<evidence type="ECO:0000256" key="1">
    <source>
        <dbReference type="SAM" id="MobiDB-lite"/>
    </source>
</evidence>
<comment type="caution">
    <text evidence="2">The sequence shown here is derived from an EMBL/GenBank/DDBJ whole genome shotgun (WGS) entry which is preliminary data.</text>
</comment>
<feature type="region of interest" description="Disordered" evidence="1">
    <location>
        <begin position="209"/>
        <end position="273"/>
    </location>
</feature>
<evidence type="ECO:0000313" key="3">
    <source>
        <dbReference type="Proteomes" id="UP000541610"/>
    </source>
</evidence>
<reference evidence="2 3" key="1">
    <citation type="submission" date="2020-04" db="EMBL/GenBank/DDBJ databases">
        <title>Perkinsus olseni comparative genomics.</title>
        <authorList>
            <person name="Bogema D.R."/>
        </authorList>
    </citation>
    <scope>NUCLEOTIDE SEQUENCE [LARGE SCALE GENOMIC DNA]</scope>
    <source>
        <strain evidence="2">00978-12</strain>
    </source>
</reference>
<organism evidence="2 3">
    <name type="scientific">Perkinsus olseni</name>
    <name type="common">Perkinsus atlanticus</name>
    <dbReference type="NCBI Taxonomy" id="32597"/>
    <lineage>
        <taxon>Eukaryota</taxon>
        <taxon>Sar</taxon>
        <taxon>Alveolata</taxon>
        <taxon>Perkinsozoa</taxon>
        <taxon>Perkinsea</taxon>
        <taxon>Perkinsida</taxon>
        <taxon>Perkinsidae</taxon>
        <taxon>Perkinsus</taxon>
    </lineage>
</organism>
<dbReference type="AlphaFoldDB" id="A0A7J6NFL2"/>
<feature type="compositionally biased region" description="Basic and acidic residues" evidence="1">
    <location>
        <begin position="214"/>
        <end position="228"/>
    </location>
</feature>
<proteinExistence type="predicted"/>
<evidence type="ECO:0000313" key="2">
    <source>
        <dbReference type="EMBL" id="KAF4682685.1"/>
    </source>
</evidence>
<dbReference type="Proteomes" id="UP000541610">
    <property type="component" value="Unassembled WGS sequence"/>
</dbReference>
<name>A0A7J6NFL2_PEROL</name>
<sequence>MSPRERIGDGKVVARIVNAGDDVAMTHAVEELRARVYADSTKLSNKSRVKKLKKLWLEDVSSCKYKSIPQYVDAVDVEIEIRGCEITERDRRMIKRFKRAATRGQGPSKGVAPITLEMLMSLHKEVKGKQARLRGCGNAGVPCAQCRIIIEYRRRQEARPDDTLFVDQEGRYPGERLVLNEGYGLQCRPYTVGGDVYIEDSPEYSRRVWNTGLNKDDTAGEARASVERSEEESGQSEGEERTKGRRKSRVQQTEGRDPVGKDPECPGGEEQWLVDGYDEWEESWLISPSGTQWLQ</sequence>
<dbReference type="EMBL" id="JABANP010000414">
    <property type="protein sequence ID" value="KAF4682685.1"/>
    <property type="molecule type" value="Genomic_DNA"/>
</dbReference>
<feature type="compositionally biased region" description="Basic and acidic residues" evidence="1">
    <location>
        <begin position="254"/>
        <end position="264"/>
    </location>
</feature>
<gene>
    <name evidence="2" type="ORF">FOZ60_010244</name>
</gene>
<protein>
    <submittedName>
        <fullName evidence="2">Uncharacterized protein</fullName>
    </submittedName>
</protein>